<evidence type="ECO:0000313" key="2">
    <source>
        <dbReference type="Proteomes" id="UP001607302"/>
    </source>
</evidence>
<dbReference type="Proteomes" id="UP001607302">
    <property type="component" value="Unassembled WGS sequence"/>
</dbReference>
<name>A0ABD1ZX14_VESSQ</name>
<proteinExistence type="predicted"/>
<keyword evidence="2" id="KW-1185">Reference proteome</keyword>
<protein>
    <submittedName>
        <fullName evidence="1">Uncharacterized protein</fullName>
    </submittedName>
</protein>
<gene>
    <name evidence="1" type="ORF">V1478_017692</name>
</gene>
<organism evidence="1 2">
    <name type="scientific">Vespula squamosa</name>
    <name type="common">Southern yellow jacket</name>
    <name type="synonym">Wasp</name>
    <dbReference type="NCBI Taxonomy" id="30214"/>
    <lineage>
        <taxon>Eukaryota</taxon>
        <taxon>Metazoa</taxon>
        <taxon>Ecdysozoa</taxon>
        <taxon>Arthropoda</taxon>
        <taxon>Hexapoda</taxon>
        <taxon>Insecta</taxon>
        <taxon>Pterygota</taxon>
        <taxon>Neoptera</taxon>
        <taxon>Endopterygota</taxon>
        <taxon>Hymenoptera</taxon>
        <taxon>Apocrita</taxon>
        <taxon>Aculeata</taxon>
        <taxon>Vespoidea</taxon>
        <taxon>Vespidae</taxon>
        <taxon>Vespinae</taxon>
        <taxon>Vespula</taxon>
    </lineage>
</organism>
<comment type="caution">
    <text evidence="1">The sequence shown here is derived from an EMBL/GenBank/DDBJ whole genome shotgun (WGS) entry which is preliminary data.</text>
</comment>
<dbReference type="EMBL" id="JAUDFV010000165">
    <property type="protein sequence ID" value="KAL2712737.1"/>
    <property type="molecule type" value="Genomic_DNA"/>
</dbReference>
<dbReference type="AlphaFoldDB" id="A0ABD1ZX14"/>
<evidence type="ECO:0000313" key="1">
    <source>
        <dbReference type="EMBL" id="KAL2712737.1"/>
    </source>
</evidence>
<reference evidence="1 2" key="1">
    <citation type="journal article" date="2024" name="Ann. Entomol. Soc. Am.">
        <title>Genomic analyses of the southern and eastern yellowjacket wasps (Hymenoptera: Vespidae) reveal evolutionary signatures of social life.</title>
        <authorList>
            <person name="Catto M.A."/>
            <person name="Caine P.B."/>
            <person name="Orr S.E."/>
            <person name="Hunt B.G."/>
            <person name="Goodisman M.A.D."/>
        </authorList>
    </citation>
    <scope>NUCLEOTIDE SEQUENCE [LARGE SCALE GENOMIC DNA]</scope>
    <source>
        <strain evidence="1">233</strain>
        <tissue evidence="1">Head and thorax</tissue>
    </source>
</reference>
<sequence>MSTFIKLSKAFEYKKFRRECLMREDLCVHKNDYKFIRTKINCIVANNCVYCLLSQLIQFIIKLYNFQKSVAVKQKSTLYFH</sequence>
<accession>A0ABD1ZX14</accession>